<evidence type="ECO:0008006" key="3">
    <source>
        <dbReference type="Google" id="ProtNLM"/>
    </source>
</evidence>
<protein>
    <recommendedName>
        <fullName evidence="3">GIY-YIG nuclease family protein</fullName>
    </recommendedName>
</protein>
<keyword evidence="2" id="KW-1185">Reference proteome</keyword>
<dbReference type="EMBL" id="VOSK01000133">
    <property type="protein sequence ID" value="MPR28254.1"/>
    <property type="molecule type" value="Genomic_DNA"/>
</dbReference>
<dbReference type="AlphaFoldDB" id="A0A5N7MQ65"/>
<reference evidence="1 2" key="1">
    <citation type="journal article" date="2019" name="Syst. Appl. Microbiol.">
        <title>Microvirga tunisiensis sp. nov., a root nodule symbiotic bacterium isolated from Lupinus micranthus and L. luteus grown in Northern Tunisia.</title>
        <authorList>
            <person name="Msaddak A."/>
            <person name="Rejili M."/>
            <person name="Duran D."/>
            <person name="Mars M."/>
            <person name="Palacios J.M."/>
            <person name="Ruiz-Argueso T."/>
            <person name="Rey L."/>
            <person name="Imperial J."/>
        </authorList>
    </citation>
    <scope>NUCLEOTIDE SEQUENCE [LARGE SCALE GENOMIC DNA]</scope>
    <source>
        <strain evidence="1 2">Lmie10</strain>
    </source>
</reference>
<dbReference type="OrthoDB" id="2656488at2"/>
<dbReference type="RefSeq" id="WP_152714553.1">
    <property type="nucleotide sequence ID" value="NZ_VOSJ01000134.1"/>
</dbReference>
<accession>A0A5N7MQ65</accession>
<organism evidence="1 2">
    <name type="scientific">Microvirga tunisiensis</name>
    <dbReference type="NCBI Taxonomy" id="2108360"/>
    <lineage>
        <taxon>Bacteria</taxon>
        <taxon>Pseudomonadati</taxon>
        <taxon>Pseudomonadota</taxon>
        <taxon>Alphaproteobacteria</taxon>
        <taxon>Hyphomicrobiales</taxon>
        <taxon>Methylobacteriaceae</taxon>
        <taxon>Microvirga</taxon>
    </lineage>
</organism>
<comment type="caution">
    <text evidence="1">The sequence shown here is derived from an EMBL/GenBank/DDBJ whole genome shotgun (WGS) entry which is preliminary data.</text>
</comment>
<gene>
    <name evidence="1" type="ORF">FS320_24615</name>
</gene>
<proteinExistence type="predicted"/>
<sequence length="312" mass="34029">MPYKPRFSVQVTSSADGILSVRPTAFQVDAYVSDKTSVRAFLDSQSEKTALVYILETWHELIGHQPLVYTGFSGNIARRGTEYQLGAPESEVQRIIVIKARENLLTECEGKYFEQVLHDAIEASGRAVLANRSRPHGAALRPAERYAVEALARDAEHALRALGIDYLDVEKALAPPDAALADDTDAGSQLYGTSAVGVEAVVRRKGGKWFVMAGSTVRACVVGSVSRTPTEVREALLQSGALRRTDDPGIYRLEVPYEVESATAAMLFVTGSSLSPQHWYPVGAPRTRGRRQPDPITRHLKGLASKGLTPRK</sequence>
<dbReference type="Proteomes" id="UP000403266">
    <property type="component" value="Unassembled WGS sequence"/>
</dbReference>
<evidence type="ECO:0000313" key="1">
    <source>
        <dbReference type="EMBL" id="MPR28254.1"/>
    </source>
</evidence>
<name>A0A5N7MQ65_9HYPH</name>
<evidence type="ECO:0000313" key="2">
    <source>
        <dbReference type="Proteomes" id="UP000403266"/>
    </source>
</evidence>